<keyword evidence="1" id="KW-0812">Transmembrane</keyword>
<dbReference type="EMBL" id="FNDQ01000017">
    <property type="protein sequence ID" value="SDH83294.1"/>
    <property type="molecule type" value="Genomic_DNA"/>
</dbReference>
<feature type="transmembrane region" description="Helical" evidence="1">
    <location>
        <begin position="21"/>
        <end position="40"/>
    </location>
</feature>
<feature type="transmembrane region" description="Helical" evidence="1">
    <location>
        <begin position="74"/>
        <end position="91"/>
    </location>
</feature>
<protein>
    <submittedName>
        <fullName evidence="2">Uncharacterized protein</fullName>
    </submittedName>
</protein>
<dbReference type="AlphaFoldDB" id="A0A1G8FMA4"/>
<feature type="transmembrane region" description="Helical" evidence="1">
    <location>
        <begin position="46"/>
        <end position="67"/>
    </location>
</feature>
<dbReference type="Proteomes" id="UP000243588">
    <property type="component" value="Unassembled WGS sequence"/>
</dbReference>
<evidence type="ECO:0000313" key="3">
    <source>
        <dbReference type="Proteomes" id="UP000243588"/>
    </source>
</evidence>
<proteinExistence type="predicted"/>
<dbReference type="RefSeq" id="WP_090409652.1">
    <property type="nucleotide sequence ID" value="NZ_FNDQ01000017.1"/>
</dbReference>
<dbReference type="STRING" id="702745.SAMN05421818_11773"/>
<reference evidence="3" key="1">
    <citation type="submission" date="2016-10" db="EMBL/GenBank/DDBJ databases">
        <authorList>
            <person name="Varghese N."/>
            <person name="Submissions S."/>
        </authorList>
    </citation>
    <scope>NUCLEOTIDE SEQUENCE [LARGE SCALE GENOMIC DNA]</scope>
    <source>
        <strain evidence="3">DSM 23313</strain>
    </source>
</reference>
<organism evidence="2 3">
    <name type="scientific">Myroides phaeus</name>
    <dbReference type="NCBI Taxonomy" id="702745"/>
    <lineage>
        <taxon>Bacteria</taxon>
        <taxon>Pseudomonadati</taxon>
        <taxon>Bacteroidota</taxon>
        <taxon>Flavobacteriia</taxon>
        <taxon>Flavobacteriales</taxon>
        <taxon>Flavobacteriaceae</taxon>
        <taxon>Myroides</taxon>
    </lineage>
</organism>
<keyword evidence="3" id="KW-1185">Reference proteome</keyword>
<accession>A0A1G8FMA4</accession>
<sequence>MPANKKHLETSAWQRFLKFTAGCIGGFFLTVTFHMFFMYFFDAKPIYTTMFITGFVLWATLFILAFIAKSGYKIWALYSGLAILFYLPYLIQPINI</sequence>
<evidence type="ECO:0000313" key="2">
    <source>
        <dbReference type="EMBL" id="SDH83294.1"/>
    </source>
</evidence>
<keyword evidence="1" id="KW-0472">Membrane</keyword>
<name>A0A1G8FMA4_9FLAO</name>
<gene>
    <name evidence="2" type="ORF">SAMN05421818_11773</name>
</gene>
<keyword evidence="1" id="KW-1133">Transmembrane helix</keyword>
<evidence type="ECO:0000256" key="1">
    <source>
        <dbReference type="SAM" id="Phobius"/>
    </source>
</evidence>